<accession>A0A8D8VBN0</accession>
<sequence>MMGGRGRGRGGRGGGGPGGDRWNQNMPPDDRFGGPPGGPKDRWGAPPGPPDDHGPPNPRLGGPGGAGPPPAHVSNEDRTNDVEIIVCDRNLTEYAEFIEIKLKKIQLAVDLLFPKDDVPLDKVLGNISSRGTLYAIVVMHQHEQRRSMTLHILHGVPQEHRNIPHEDALELIEKNFKSYKKGDNTAPKTGPGGIEVSLKSGLPLDSKHPDQMQELLTRIADNKTLTALEYERVITYLQDRREKQCLLEVNDEDLTEIMSKKQKTEPDSAPVAPNTQSYLQNRIMGLLNKPKTGAGNNFTPGAGILPLPSNLTPPQGPKKEPILQDPTVQRALQSLFHGNNNPLMGGRGGFNR</sequence>
<dbReference type="EMBL" id="HBUF01360659">
    <property type="protein sequence ID" value="CAG6720524.1"/>
    <property type="molecule type" value="Transcribed_RNA"/>
</dbReference>
<evidence type="ECO:0000256" key="1">
    <source>
        <dbReference type="SAM" id="MobiDB-lite"/>
    </source>
</evidence>
<reference evidence="2" key="1">
    <citation type="submission" date="2021-05" db="EMBL/GenBank/DDBJ databases">
        <authorList>
            <person name="Alioto T."/>
            <person name="Alioto T."/>
            <person name="Gomez Garrido J."/>
        </authorList>
    </citation>
    <scope>NUCLEOTIDE SEQUENCE</scope>
</reference>
<dbReference type="SUPFAM" id="SSF52954">
    <property type="entry name" value="Class II aaRS ABD-related"/>
    <property type="match status" value="1"/>
</dbReference>
<dbReference type="InterPro" id="IPR036621">
    <property type="entry name" value="Anticodon-bd_dom_sf"/>
</dbReference>
<dbReference type="PANTHER" id="PTHR23295:SF6">
    <property type="entry name" value="NEOSIN, ISOFORM A"/>
    <property type="match status" value="1"/>
</dbReference>
<dbReference type="AlphaFoldDB" id="A0A8D8VBN0"/>
<organism evidence="2">
    <name type="scientific">Cacopsylla melanoneura</name>
    <dbReference type="NCBI Taxonomy" id="428564"/>
    <lineage>
        <taxon>Eukaryota</taxon>
        <taxon>Metazoa</taxon>
        <taxon>Ecdysozoa</taxon>
        <taxon>Arthropoda</taxon>
        <taxon>Hexapoda</taxon>
        <taxon>Insecta</taxon>
        <taxon>Pterygota</taxon>
        <taxon>Neoptera</taxon>
        <taxon>Paraneoptera</taxon>
        <taxon>Hemiptera</taxon>
        <taxon>Sternorrhyncha</taxon>
        <taxon>Psylloidea</taxon>
        <taxon>Psyllidae</taxon>
        <taxon>Psyllinae</taxon>
        <taxon>Cacopsylla</taxon>
    </lineage>
</organism>
<protein>
    <submittedName>
        <fullName evidence="2">Nuclear receptor coactivator 5</fullName>
    </submittedName>
</protein>
<proteinExistence type="predicted"/>
<feature type="compositionally biased region" description="Basic residues" evidence="1">
    <location>
        <begin position="1"/>
        <end position="10"/>
    </location>
</feature>
<dbReference type="EMBL" id="HBUF01360658">
    <property type="protein sequence ID" value="CAG6720523.1"/>
    <property type="molecule type" value="Transcribed_RNA"/>
</dbReference>
<name>A0A8D8VBN0_9HEMI</name>
<dbReference type="PANTHER" id="PTHR23295">
    <property type="entry name" value="NUCLEAR RECEPTOR COACTIVATOR 5-RELATED"/>
    <property type="match status" value="1"/>
</dbReference>
<keyword evidence="2" id="KW-0675">Receptor</keyword>
<evidence type="ECO:0000313" key="2">
    <source>
        <dbReference type="EMBL" id="CAG6720524.1"/>
    </source>
</evidence>
<dbReference type="Gene3D" id="3.40.50.800">
    <property type="entry name" value="Anticodon-binding domain"/>
    <property type="match status" value="1"/>
</dbReference>
<dbReference type="InterPro" id="IPR052600">
    <property type="entry name" value="Nuc_rcpt_coact/corep"/>
</dbReference>
<feature type="region of interest" description="Disordered" evidence="1">
    <location>
        <begin position="1"/>
        <end position="77"/>
    </location>
</feature>